<name>A0A8J2S848_9STRA</name>
<sequence length="322" mass="34257">MATEGEAMLAVGHAAYARKDWPAAMKAFQQSAEAGSAEGAWELSLMHAHGKTGVVDKEEARKWLKIAAEGGAVKAQMFLAQMSTFGRGGYEKDESVAFEYLTRAADQGNAHATHQLGVRYLYAVGVEQDLDKAIEHFDKAIELGSADAVKDREIAQKKKKMSFTRGIKKQISGLPMIGRSKSKRNTVESSLRIKAASAPLKSPSSSRQTSRQSTPAQSPVASPTSQPAFEEEEAVPSPTAGAKRPAPAAAAAAAKRPAIREPSPRAAAEAAETPPRARFVERADTWEAPPAAAAPEQALRKFAFAYGAIVLIGVLAVASEYL</sequence>
<dbReference type="InterPro" id="IPR006597">
    <property type="entry name" value="Sel1-like"/>
</dbReference>
<keyword evidence="3" id="KW-1133">Transmembrane helix</keyword>
<evidence type="ECO:0000256" key="3">
    <source>
        <dbReference type="SAM" id="Phobius"/>
    </source>
</evidence>
<feature type="compositionally biased region" description="Low complexity" evidence="2">
    <location>
        <begin position="242"/>
        <end position="257"/>
    </location>
</feature>
<keyword evidence="3" id="KW-0472">Membrane</keyword>
<gene>
    <name evidence="4" type="ORF">PECAL_1P23700</name>
</gene>
<comment type="caution">
    <text evidence="4">The sequence shown here is derived from an EMBL/GenBank/DDBJ whole genome shotgun (WGS) entry which is preliminary data.</text>
</comment>
<keyword evidence="3" id="KW-0812">Transmembrane</keyword>
<organism evidence="4 5">
    <name type="scientific">Pelagomonas calceolata</name>
    <dbReference type="NCBI Taxonomy" id="35677"/>
    <lineage>
        <taxon>Eukaryota</taxon>
        <taxon>Sar</taxon>
        <taxon>Stramenopiles</taxon>
        <taxon>Ochrophyta</taxon>
        <taxon>Pelagophyceae</taxon>
        <taxon>Pelagomonadales</taxon>
        <taxon>Pelagomonadaceae</taxon>
        <taxon>Pelagomonas</taxon>
    </lineage>
</organism>
<protein>
    <submittedName>
        <fullName evidence="4">Uncharacterized protein</fullName>
    </submittedName>
</protein>
<evidence type="ECO:0000256" key="1">
    <source>
        <dbReference type="ARBA" id="ARBA00038101"/>
    </source>
</evidence>
<evidence type="ECO:0000313" key="4">
    <source>
        <dbReference type="EMBL" id="CAH0365907.1"/>
    </source>
</evidence>
<dbReference type="EMBL" id="CAKKNE010000001">
    <property type="protein sequence ID" value="CAH0365907.1"/>
    <property type="molecule type" value="Genomic_DNA"/>
</dbReference>
<dbReference type="Proteomes" id="UP000789595">
    <property type="component" value="Unassembled WGS sequence"/>
</dbReference>
<keyword evidence="5" id="KW-1185">Reference proteome</keyword>
<feature type="compositionally biased region" description="Low complexity" evidence="2">
    <location>
        <begin position="264"/>
        <end position="276"/>
    </location>
</feature>
<dbReference type="InterPro" id="IPR011990">
    <property type="entry name" value="TPR-like_helical_dom_sf"/>
</dbReference>
<dbReference type="AlphaFoldDB" id="A0A8J2S848"/>
<feature type="compositionally biased region" description="Low complexity" evidence="2">
    <location>
        <begin position="194"/>
        <end position="219"/>
    </location>
</feature>
<dbReference type="Pfam" id="PF08238">
    <property type="entry name" value="Sel1"/>
    <property type="match status" value="3"/>
</dbReference>
<comment type="similarity">
    <text evidence="1">Belongs to the sel-1 family.</text>
</comment>
<feature type="region of interest" description="Disordered" evidence="2">
    <location>
        <begin position="194"/>
        <end position="276"/>
    </location>
</feature>
<reference evidence="4" key="1">
    <citation type="submission" date="2021-11" db="EMBL/GenBank/DDBJ databases">
        <authorList>
            <consortium name="Genoscope - CEA"/>
            <person name="William W."/>
        </authorList>
    </citation>
    <scope>NUCLEOTIDE SEQUENCE</scope>
</reference>
<dbReference type="Gene3D" id="1.25.40.10">
    <property type="entry name" value="Tetratricopeptide repeat domain"/>
    <property type="match status" value="1"/>
</dbReference>
<dbReference type="OrthoDB" id="2148946at2759"/>
<feature type="transmembrane region" description="Helical" evidence="3">
    <location>
        <begin position="303"/>
        <end position="321"/>
    </location>
</feature>
<proteinExistence type="inferred from homology"/>
<evidence type="ECO:0000256" key="2">
    <source>
        <dbReference type="SAM" id="MobiDB-lite"/>
    </source>
</evidence>
<accession>A0A8J2S848</accession>
<dbReference type="InterPro" id="IPR050767">
    <property type="entry name" value="Sel1_AlgK"/>
</dbReference>
<dbReference type="SUPFAM" id="SSF81901">
    <property type="entry name" value="HCP-like"/>
    <property type="match status" value="1"/>
</dbReference>
<dbReference type="PANTHER" id="PTHR11102">
    <property type="entry name" value="SEL-1-LIKE PROTEIN"/>
    <property type="match status" value="1"/>
</dbReference>
<evidence type="ECO:0000313" key="5">
    <source>
        <dbReference type="Proteomes" id="UP000789595"/>
    </source>
</evidence>
<dbReference type="PANTHER" id="PTHR11102:SF160">
    <property type="entry name" value="ERAD-ASSOCIATED E3 UBIQUITIN-PROTEIN LIGASE COMPONENT HRD3"/>
    <property type="match status" value="1"/>
</dbReference>
<dbReference type="SMART" id="SM00671">
    <property type="entry name" value="SEL1"/>
    <property type="match status" value="4"/>
</dbReference>